<proteinExistence type="predicted"/>
<sequence length="388" mass="40189">MTTAIRPARPVKLRPGKGVLARYEGLTLLFETEDEKLTGELLREAGLASQADQPGRRLGQALTRLLASSGGGFPSLCAFGEVEGGTAALVHGRARLTVRTETGALVLDGRDAVTMSDRIVPGTLSAAHAVLGEDDSGASADPWCEIASGVVRADALWLADAGPDAGLEVESGPDLEAGSETGSETGSASRSDTASGSNTASRSGTASGSVPGGGFAPVPAGLTGDAESGEESADARVSGALCRRGHFNDPSLRYCGVCGLGLTQAGRVPARSERPVLGVLVLDDGTMFPLDRDHVLGRVPERVEEVRARSAQAVRLHDATVAEVHARVSLDGWEVSVTDAASATGTYVRLPGARDWERLPSGVPSVLRPGTVVAVGRRQFRYDSYRKA</sequence>
<dbReference type="InterPro" id="IPR000253">
    <property type="entry name" value="FHA_dom"/>
</dbReference>
<dbReference type="EMBL" id="JACHGN010000004">
    <property type="protein sequence ID" value="MBB5132296.1"/>
    <property type="molecule type" value="Genomic_DNA"/>
</dbReference>
<accession>A0A840P1F5</accession>
<keyword evidence="5" id="KW-1185">Reference proteome</keyword>
<evidence type="ECO:0000259" key="3">
    <source>
        <dbReference type="PROSITE" id="PS50006"/>
    </source>
</evidence>
<dbReference type="InterPro" id="IPR008984">
    <property type="entry name" value="SMAD_FHA_dom_sf"/>
</dbReference>
<evidence type="ECO:0000313" key="4">
    <source>
        <dbReference type="EMBL" id="MBB5132296.1"/>
    </source>
</evidence>
<evidence type="ECO:0000256" key="1">
    <source>
        <dbReference type="ARBA" id="ARBA00022553"/>
    </source>
</evidence>
<gene>
    <name evidence="4" type="ORF">HNP84_002012</name>
</gene>
<protein>
    <recommendedName>
        <fullName evidence="3">FHA domain-containing protein</fullName>
    </recommendedName>
</protein>
<dbReference type="RefSeq" id="WP_185049146.1">
    <property type="nucleotide sequence ID" value="NZ_BAABIX010000063.1"/>
</dbReference>
<feature type="domain" description="FHA" evidence="3">
    <location>
        <begin position="294"/>
        <end position="348"/>
    </location>
</feature>
<feature type="compositionally biased region" description="Low complexity" evidence="2">
    <location>
        <begin position="176"/>
        <end position="189"/>
    </location>
</feature>
<feature type="compositionally biased region" description="Polar residues" evidence="2">
    <location>
        <begin position="190"/>
        <end position="205"/>
    </location>
</feature>
<reference evidence="4 5" key="1">
    <citation type="submission" date="2020-08" db="EMBL/GenBank/DDBJ databases">
        <title>Genomic Encyclopedia of Type Strains, Phase IV (KMG-IV): sequencing the most valuable type-strain genomes for metagenomic binning, comparative biology and taxonomic classification.</title>
        <authorList>
            <person name="Goeker M."/>
        </authorList>
    </citation>
    <scope>NUCLEOTIDE SEQUENCE [LARGE SCALE GENOMIC DNA]</scope>
    <source>
        <strain evidence="4 5">DSM 45615</strain>
    </source>
</reference>
<dbReference type="Gene3D" id="2.60.200.20">
    <property type="match status" value="1"/>
</dbReference>
<comment type="caution">
    <text evidence="4">The sequence shown here is derived from an EMBL/GenBank/DDBJ whole genome shotgun (WGS) entry which is preliminary data.</text>
</comment>
<name>A0A840P1F5_9ACTN</name>
<feature type="region of interest" description="Disordered" evidence="2">
    <location>
        <begin position="164"/>
        <end position="232"/>
    </location>
</feature>
<dbReference type="Pfam" id="PF00498">
    <property type="entry name" value="FHA"/>
    <property type="match status" value="1"/>
</dbReference>
<keyword evidence="1" id="KW-0597">Phosphoprotein</keyword>
<evidence type="ECO:0000256" key="2">
    <source>
        <dbReference type="SAM" id="MobiDB-lite"/>
    </source>
</evidence>
<organism evidence="4 5">
    <name type="scientific">Thermocatellispora tengchongensis</name>
    <dbReference type="NCBI Taxonomy" id="1073253"/>
    <lineage>
        <taxon>Bacteria</taxon>
        <taxon>Bacillati</taxon>
        <taxon>Actinomycetota</taxon>
        <taxon>Actinomycetes</taxon>
        <taxon>Streptosporangiales</taxon>
        <taxon>Streptosporangiaceae</taxon>
        <taxon>Thermocatellispora</taxon>
    </lineage>
</organism>
<dbReference type="PROSITE" id="PS50006">
    <property type="entry name" value="FHA_DOMAIN"/>
    <property type="match status" value="1"/>
</dbReference>
<dbReference type="Proteomes" id="UP000578449">
    <property type="component" value="Unassembled WGS sequence"/>
</dbReference>
<dbReference type="SUPFAM" id="SSF49879">
    <property type="entry name" value="SMAD/FHA domain"/>
    <property type="match status" value="1"/>
</dbReference>
<dbReference type="AlphaFoldDB" id="A0A840P1F5"/>
<evidence type="ECO:0000313" key="5">
    <source>
        <dbReference type="Proteomes" id="UP000578449"/>
    </source>
</evidence>
<dbReference type="CDD" id="cd00060">
    <property type="entry name" value="FHA"/>
    <property type="match status" value="1"/>
</dbReference>